<dbReference type="GO" id="GO:0008009">
    <property type="term" value="F:chemokine activity"/>
    <property type="evidence" value="ECO:0007669"/>
    <property type="project" value="InterPro"/>
</dbReference>
<evidence type="ECO:0000259" key="3">
    <source>
        <dbReference type="Pfam" id="PF00048"/>
    </source>
</evidence>
<keyword evidence="2" id="KW-0812">Transmembrane</keyword>
<evidence type="ECO:0000313" key="5">
    <source>
        <dbReference type="Proteomes" id="UP000257200"/>
    </source>
</evidence>
<dbReference type="GeneTree" id="ENSGT00940000177288"/>
<name>A0A3Q1F7U6_9TELE</name>
<dbReference type="Pfam" id="PF00048">
    <property type="entry name" value="IL8"/>
    <property type="match status" value="1"/>
</dbReference>
<dbReference type="GO" id="GO:0005615">
    <property type="term" value="C:extracellular space"/>
    <property type="evidence" value="ECO:0007669"/>
    <property type="project" value="UniProtKB-KW"/>
</dbReference>
<dbReference type="GO" id="GO:0006955">
    <property type="term" value="P:immune response"/>
    <property type="evidence" value="ECO:0007669"/>
    <property type="project" value="InterPro"/>
</dbReference>
<protein>
    <recommendedName>
        <fullName evidence="3">Chemokine interleukin-8-like domain-containing protein</fullName>
    </recommendedName>
</protein>
<dbReference type="InParanoid" id="A0A3Q1F7U6"/>
<accession>A0A3Q1F7U6</accession>
<dbReference type="Gene3D" id="2.40.50.40">
    <property type="match status" value="1"/>
</dbReference>
<evidence type="ECO:0000313" key="4">
    <source>
        <dbReference type="Ensembl" id="ENSAPOP00000011982.1"/>
    </source>
</evidence>
<reference evidence="4" key="1">
    <citation type="submission" date="2025-08" db="UniProtKB">
        <authorList>
            <consortium name="Ensembl"/>
        </authorList>
    </citation>
    <scope>IDENTIFICATION</scope>
</reference>
<evidence type="ECO:0000256" key="1">
    <source>
        <dbReference type="ARBA" id="ARBA00022514"/>
    </source>
</evidence>
<keyword evidence="5" id="KW-1185">Reference proteome</keyword>
<dbReference type="Proteomes" id="UP000257200">
    <property type="component" value="Unplaced"/>
</dbReference>
<dbReference type="SUPFAM" id="SSF54117">
    <property type="entry name" value="Interleukin 8-like chemokines"/>
    <property type="match status" value="1"/>
</dbReference>
<keyword evidence="1" id="KW-0202">Cytokine</keyword>
<evidence type="ECO:0000256" key="2">
    <source>
        <dbReference type="SAM" id="Phobius"/>
    </source>
</evidence>
<reference evidence="4" key="2">
    <citation type="submission" date="2025-09" db="UniProtKB">
        <authorList>
            <consortium name="Ensembl"/>
        </authorList>
    </citation>
    <scope>IDENTIFICATION</scope>
</reference>
<dbReference type="FunCoup" id="A0A3Q1F7U6">
    <property type="interactions" value="1"/>
</dbReference>
<sequence>MHVQNSIYHSLLYRDTLTLRLRMPLSSFGLMCFVILLLLFSQGCPQCFIPRPRSLGHVKVSCCTEVGNGTINEPVNECFEQKETRFHHCRVHAFIFTKGTKRWCVDPKAWWLQQRFRRLQSNGICCQIL</sequence>
<feature type="domain" description="Chemokine interleukin-8-like" evidence="3">
    <location>
        <begin position="61"/>
        <end position="119"/>
    </location>
</feature>
<feature type="transmembrane region" description="Helical" evidence="2">
    <location>
        <begin position="21"/>
        <end position="40"/>
    </location>
</feature>
<proteinExistence type="predicted"/>
<dbReference type="AlphaFoldDB" id="A0A3Q1F7U6"/>
<keyword evidence="2" id="KW-0472">Membrane</keyword>
<keyword evidence="2" id="KW-1133">Transmembrane helix</keyword>
<dbReference type="InterPro" id="IPR001811">
    <property type="entry name" value="Chemokine_IL8-like_dom"/>
</dbReference>
<dbReference type="Ensembl" id="ENSAPOT00000031830.1">
    <property type="protein sequence ID" value="ENSAPOP00000011982.1"/>
    <property type="gene ID" value="ENSAPOG00000014607.1"/>
</dbReference>
<dbReference type="InterPro" id="IPR036048">
    <property type="entry name" value="Interleukin_8-like_sf"/>
</dbReference>
<organism evidence="4 5">
    <name type="scientific">Acanthochromis polyacanthus</name>
    <name type="common">spiny chromis</name>
    <dbReference type="NCBI Taxonomy" id="80966"/>
    <lineage>
        <taxon>Eukaryota</taxon>
        <taxon>Metazoa</taxon>
        <taxon>Chordata</taxon>
        <taxon>Craniata</taxon>
        <taxon>Vertebrata</taxon>
        <taxon>Euteleostomi</taxon>
        <taxon>Actinopterygii</taxon>
        <taxon>Neopterygii</taxon>
        <taxon>Teleostei</taxon>
        <taxon>Neoteleostei</taxon>
        <taxon>Acanthomorphata</taxon>
        <taxon>Ovalentaria</taxon>
        <taxon>Pomacentridae</taxon>
        <taxon>Acanthochromis</taxon>
    </lineage>
</organism>